<evidence type="ECO:0000313" key="2">
    <source>
        <dbReference type="Proteomes" id="UP000028725"/>
    </source>
</evidence>
<accession>A0A085WQG4</accession>
<dbReference type="RefSeq" id="WP_044184326.1">
    <property type="nucleotide sequence ID" value="NZ_JMCB01000003.1"/>
</dbReference>
<name>A0A085WQG4_9BACT</name>
<evidence type="ECO:0000313" key="1">
    <source>
        <dbReference type="EMBL" id="KFE69927.1"/>
    </source>
</evidence>
<proteinExistence type="predicted"/>
<reference evidence="1 2" key="1">
    <citation type="submission" date="2014-04" db="EMBL/GenBank/DDBJ databases">
        <title>Genome assembly of Hyalangium minutum DSM 14724.</title>
        <authorList>
            <person name="Sharma G."/>
            <person name="Subramanian S."/>
        </authorList>
    </citation>
    <scope>NUCLEOTIDE SEQUENCE [LARGE SCALE GENOMIC DNA]</scope>
    <source>
        <strain evidence="1 2">DSM 14724</strain>
    </source>
</reference>
<sequence>MSAPQGLEIELPRDASGFVRRQCPSCLRIFKTRPSRFDARSLQRRLLVMFPFENPHEGYEPVPTWTCFYCGHQADADEWLVRDHVAYLESLARGLANHVRYEQLAHVTRTLSLNPRPTFVAVPPEALPQGMPDEPEDLRPLYLVCCADDVKALWDWDGPFYCPRCGAHHGGLAGRQQVHLEFIQE</sequence>
<dbReference type="STRING" id="394096.DB31_4969"/>
<dbReference type="PATRIC" id="fig|394096.3.peg.1452"/>
<dbReference type="EMBL" id="JMCB01000003">
    <property type="protein sequence ID" value="KFE69927.1"/>
    <property type="molecule type" value="Genomic_DNA"/>
</dbReference>
<organism evidence="1 2">
    <name type="scientific">Hyalangium minutum</name>
    <dbReference type="NCBI Taxonomy" id="394096"/>
    <lineage>
        <taxon>Bacteria</taxon>
        <taxon>Pseudomonadati</taxon>
        <taxon>Myxococcota</taxon>
        <taxon>Myxococcia</taxon>
        <taxon>Myxococcales</taxon>
        <taxon>Cystobacterineae</taxon>
        <taxon>Archangiaceae</taxon>
        <taxon>Hyalangium</taxon>
    </lineage>
</organism>
<dbReference type="AlphaFoldDB" id="A0A085WQG4"/>
<dbReference type="Proteomes" id="UP000028725">
    <property type="component" value="Unassembled WGS sequence"/>
</dbReference>
<dbReference type="OrthoDB" id="5502728at2"/>
<protein>
    <submittedName>
        <fullName evidence="1">Uncharacterized protein</fullName>
    </submittedName>
</protein>
<comment type="caution">
    <text evidence="1">The sequence shown here is derived from an EMBL/GenBank/DDBJ whole genome shotgun (WGS) entry which is preliminary data.</text>
</comment>
<keyword evidence="2" id="KW-1185">Reference proteome</keyword>
<gene>
    <name evidence="1" type="ORF">DB31_4969</name>
</gene>